<dbReference type="InterPro" id="IPR018253">
    <property type="entry name" value="DnaJ_domain_CS"/>
</dbReference>
<feature type="transmembrane region" description="Helical" evidence="6">
    <location>
        <begin position="6"/>
        <end position="26"/>
    </location>
</feature>
<dbReference type="InterPro" id="IPR001623">
    <property type="entry name" value="DnaJ_domain"/>
</dbReference>
<dbReference type="RefSeq" id="XP_013783053.1">
    <property type="nucleotide sequence ID" value="XM_013927599.2"/>
</dbReference>
<keyword evidence="1" id="KW-0143">Chaperone</keyword>
<evidence type="ECO:0000313" key="8">
    <source>
        <dbReference type="Proteomes" id="UP000694941"/>
    </source>
</evidence>
<evidence type="ECO:0000259" key="7">
    <source>
        <dbReference type="PROSITE" id="PS50076"/>
    </source>
</evidence>
<keyword evidence="6" id="KW-0472">Membrane</keyword>
<dbReference type="GeneID" id="106467270"/>
<dbReference type="InterPro" id="IPR051948">
    <property type="entry name" value="Hsp70_co-chaperone_J-domain"/>
</dbReference>
<gene>
    <name evidence="9" type="primary">LOC106467270</name>
</gene>
<evidence type="ECO:0000256" key="6">
    <source>
        <dbReference type="SAM" id="Phobius"/>
    </source>
</evidence>
<protein>
    <recommendedName>
        <fullName evidence="2">DnaJ homolog subfamily B member 9</fullName>
    </recommendedName>
    <alternativeName>
        <fullName evidence="3">Endoplasmic reticulum DNA J domain-containing protein 4</fullName>
    </alternativeName>
</protein>
<feature type="domain" description="J" evidence="7">
    <location>
        <begin position="29"/>
        <end position="93"/>
    </location>
</feature>
<reference evidence="9" key="1">
    <citation type="submission" date="2025-08" db="UniProtKB">
        <authorList>
            <consortium name="RefSeq"/>
        </authorList>
    </citation>
    <scope>IDENTIFICATION</scope>
    <source>
        <tissue evidence="9">Muscle</tissue>
    </source>
</reference>
<organism evidence="8 9">
    <name type="scientific">Limulus polyphemus</name>
    <name type="common">Atlantic horseshoe crab</name>
    <dbReference type="NCBI Taxonomy" id="6850"/>
    <lineage>
        <taxon>Eukaryota</taxon>
        <taxon>Metazoa</taxon>
        <taxon>Ecdysozoa</taxon>
        <taxon>Arthropoda</taxon>
        <taxon>Chelicerata</taxon>
        <taxon>Merostomata</taxon>
        <taxon>Xiphosura</taxon>
        <taxon>Limulidae</taxon>
        <taxon>Limulus</taxon>
    </lineage>
</organism>
<evidence type="ECO:0000313" key="9">
    <source>
        <dbReference type="RefSeq" id="XP_013783053.1"/>
    </source>
</evidence>
<evidence type="ECO:0000256" key="4">
    <source>
        <dbReference type="ARBA" id="ARBA00045428"/>
    </source>
</evidence>
<name>A0ABM1BJ64_LIMPO</name>
<sequence>MNVYKLLSLGTLYGAIVFFDLIWGLIKNDYYELLGVKRNASDREIKRAFRKLAVKYHPDKNKEKSAEERFTEIAQAYEVLSDPDKRKKYDKFGPAAFENGGTNPGSQPFDFTGFFNHFDDAFSFHSGHQNGHENHNHERNGYRFEFGNNRFFNFDDMFAGMHAEEVPFPGHFGMFDEVDQFGSGSSFFGSHQKPNIIFQTQANFENAGRERCRTVTRRIGNMITTYTQCS</sequence>
<dbReference type="SUPFAM" id="SSF46565">
    <property type="entry name" value="Chaperone J-domain"/>
    <property type="match status" value="1"/>
</dbReference>
<evidence type="ECO:0000256" key="5">
    <source>
        <dbReference type="ARBA" id="ARBA00046365"/>
    </source>
</evidence>
<dbReference type="Pfam" id="PF00226">
    <property type="entry name" value="DnaJ"/>
    <property type="match status" value="1"/>
</dbReference>
<dbReference type="PANTHER" id="PTHR44360:SF1">
    <property type="entry name" value="DNAJ HOMOLOG SUBFAMILY B MEMBER 9"/>
    <property type="match status" value="1"/>
</dbReference>
<dbReference type="Proteomes" id="UP000694941">
    <property type="component" value="Unplaced"/>
</dbReference>
<accession>A0ABM1BJ64</accession>
<evidence type="ECO:0000256" key="3">
    <source>
        <dbReference type="ARBA" id="ARBA00041533"/>
    </source>
</evidence>
<evidence type="ECO:0000256" key="1">
    <source>
        <dbReference type="ARBA" id="ARBA00023186"/>
    </source>
</evidence>
<keyword evidence="6" id="KW-0812">Transmembrane</keyword>
<keyword evidence="6" id="KW-1133">Transmembrane helix</keyword>
<dbReference type="Gene3D" id="1.10.287.110">
    <property type="entry name" value="DnaJ domain"/>
    <property type="match status" value="1"/>
</dbReference>
<dbReference type="InterPro" id="IPR036869">
    <property type="entry name" value="J_dom_sf"/>
</dbReference>
<dbReference type="PANTHER" id="PTHR44360">
    <property type="entry name" value="DNAJ HOMOLOG SUBFAMILY B MEMBER 9"/>
    <property type="match status" value="1"/>
</dbReference>
<dbReference type="PROSITE" id="PS50076">
    <property type="entry name" value="DNAJ_2"/>
    <property type="match status" value="1"/>
</dbReference>
<dbReference type="PROSITE" id="PS00636">
    <property type="entry name" value="DNAJ_1"/>
    <property type="match status" value="1"/>
</dbReference>
<comment type="function">
    <text evidence="4">Co-chaperone for Hsp70 protein HSPA5/BiP that acts as a key repressor of the ERN1/IRE1-mediated unfolded protein response (UPR). J domain-containing co-chaperones stimulate the ATPase activity of Hsp70 proteins and are required for efficient substrate recognition by Hsp70 proteins. In the unstressed endoplasmic reticulum, interacts with the luminal region of ERN1/IRE1 and selectively recruits HSPA5/BiP: HSPA5/BiP disrupts the dimerization of the active ERN1/IRE1 luminal region, thereby inactivating ERN1/IRE1. Also involved in endoplasmic reticulum-associated degradation (ERAD) of misfolded proteins. Required for survival of B-cell progenitors and normal antibody production.</text>
</comment>
<dbReference type="SMART" id="SM00271">
    <property type="entry name" value="DnaJ"/>
    <property type="match status" value="1"/>
</dbReference>
<dbReference type="PRINTS" id="PR00625">
    <property type="entry name" value="JDOMAIN"/>
</dbReference>
<comment type="subunit">
    <text evidence="5">Interacts with HSPA5/BiP; interaction is direct. Interacts with ERN1/IRE1 (via the luminal region). Interacts with DERL1.</text>
</comment>
<proteinExistence type="predicted"/>
<dbReference type="CDD" id="cd06257">
    <property type="entry name" value="DnaJ"/>
    <property type="match status" value="1"/>
</dbReference>
<keyword evidence="8" id="KW-1185">Reference proteome</keyword>
<evidence type="ECO:0000256" key="2">
    <source>
        <dbReference type="ARBA" id="ARBA00040158"/>
    </source>
</evidence>